<gene>
    <name evidence="1" type="ORF">ARMSODRAFT_861747</name>
</gene>
<proteinExistence type="predicted"/>
<accession>A0A2H3BCX6</accession>
<dbReference type="STRING" id="1076256.A0A2H3BCX6"/>
<dbReference type="EMBL" id="KZ293473">
    <property type="protein sequence ID" value="PBK61693.1"/>
    <property type="molecule type" value="Genomic_DNA"/>
</dbReference>
<protein>
    <submittedName>
        <fullName evidence="1">Uncharacterized protein</fullName>
    </submittedName>
</protein>
<evidence type="ECO:0000313" key="1">
    <source>
        <dbReference type="EMBL" id="PBK61693.1"/>
    </source>
</evidence>
<evidence type="ECO:0000313" key="2">
    <source>
        <dbReference type="Proteomes" id="UP000218334"/>
    </source>
</evidence>
<dbReference type="Proteomes" id="UP000218334">
    <property type="component" value="Unassembled WGS sequence"/>
</dbReference>
<dbReference type="AlphaFoldDB" id="A0A2H3BCX6"/>
<keyword evidence="2" id="KW-1185">Reference proteome</keyword>
<feature type="non-terminal residue" evidence="1">
    <location>
        <position position="201"/>
    </location>
</feature>
<organism evidence="1 2">
    <name type="scientific">Armillaria solidipes</name>
    <dbReference type="NCBI Taxonomy" id="1076256"/>
    <lineage>
        <taxon>Eukaryota</taxon>
        <taxon>Fungi</taxon>
        <taxon>Dikarya</taxon>
        <taxon>Basidiomycota</taxon>
        <taxon>Agaricomycotina</taxon>
        <taxon>Agaricomycetes</taxon>
        <taxon>Agaricomycetidae</taxon>
        <taxon>Agaricales</taxon>
        <taxon>Marasmiineae</taxon>
        <taxon>Physalacriaceae</taxon>
        <taxon>Armillaria</taxon>
    </lineage>
</organism>
<sequence>MSSPTYMEYETPARHVAYSLSHLSSLTFAQAYDISYPVIAPQNSITWWDFEDTEPSTAAATLVRPQDTVFHRLDLLPIINLMKDEYAKGWRSVRIFYWNGYQHEATVYHFSKVRLAMHINTFSGPIHHAQQLVSHFYDSRIAGSPLFSNDIFETLLRSPINQPICGFYCTDFPLWKLGYLLDENWVEEDVMNAAAELCYFR</sequence>
<name>A0A2H3BCX6_9AGAR</name>
<reference evidence="2" key="1">
    <citation type="journal article" date="2017" name="Nat. Ecol. Evol.">
        <title>Genome expansion and lineage-specific genetic innovations in the forest pathogenic fungi Armillaria.</title>
        <authorList>
            <person name="Sipos G."/>
            <person name="Prasanna A.N."/>
            <person name="Walter M.C."/>
            <person name="O'Connor E."/>
            <person name="Balint B."/>
            <person name="Krizsan K."/>
            <person name="Kiss B."/>
            <person name="Hess J."/>
            <person name="Varga T."/>
            <person name="Slot J."/>
            <person name="Riley R."/>
            <person name="Boka B."/>
            <person name="Rigling D."/>
            <person name="Barry K."/>
            <person name="Lee J."/>
            <person name="Mihaltcheva S."/>
            <person name="LaButti K."/>
            <person name="Lipzen A."/>
            <person name="Waldron R."/>
            <person name="Moloney N.M."/>
            <person name="Sperisen C."/>
            <person name="Kredics L."/>
            <person name="Vagvoelgyi C."/>
            <person name="Patrignani A."/>
            <person name="Fitzpatrick D."/>
            <person name="Nagy I."/>
            <person name="Doyle S."/>
            <person name="Anderson J.B."/>
            <person name="Grigoriev I.V."/>
            <person name="Gueldener U."/>
            <person name="Muensterkoetter M."/>
            <person name="Nagy L.G."/>
        </authorList>
    </citation>
    <scope>NUCLEOTIDE SEQUENCE [LARGE SCALE GENOMIC DNA]</scope>
    <source>
        <strain evidence="2">28-4</strain>
    </source>
</reference>